<dbReference type="Proteomes" id="UP000501366">
    <property type="component" value="Chromosome"/>
</dbReference>
<name>A0A6G8JK78_9PAST</name>
<dbReference type="RefSeq" id="WP_165889598.1">
    <property type="nucleotide sequence ID" value="NZ_CP015030.1"/>
</dbReference>
<dbReference type="AlphaFoldDB" id="A0A6G8JK78"/>
<protein>
    <submittedName>
        <fullName evidence="1">Uncharacterized protein</fullName>
    </submittedName>
</protein>
<proteinExistence type="predicted"/>
<organism evidence="1 2">
    <name type="scientific">Mannheimia granulomatis</name>
    <dbReference type="NCBI Taxonomy" id="85402"/>
    <lineage>
        <taxon>Bacteria</taxon>
        <taxon>Pseudomonadati</taxon>
        <taxon>Pseudomonadota</taxon>
        <taxon>Gammaproteobacteria</taxon>
        <taxon>Pasteurellales</taxon>
        <taxon>Pasteurellaceae</taxon>
        <taxon>Mannheimia</taxon>
    </lineage>
</organism>
<dbReference type="KEGG" id="mgra:A4G16_08945"/>
<dbReference type="EMBL" id="CP015030">
    <property type="protein sequence ID" value="QIM67476.1"/>
    <property type="molecule type" value="Genomic_DNA"/>
</dbReference>
<evidence type="ECO:0000313" key="2">
    <source>
        <dbReference type="Proteomes" id="UP000501366"/>
    </source>
</evidence>
<accession>A0A6G8JK78</accession>
<reference evidence="1 2" key="1">
    <citation type="submission" date="2016-03" db="EMBL/GenBank/DDBJ databases">
        <authorList>
            <person name="Bojesen A.M."/>
            <person name="Planet P."/>
            <person name="Hansen M.J."/>
        </authorList>
    </citation>
    <scope>NUCLEOTIDE SEQUENCE [LARGE SCALE GENOMIC DNA]</scope>
    <source>
        <strain evidence="1 2">B 234/94</strain>
    </source>
</reference>
<sequence>MENNVASFSNSLENIEGISDLSFFDIDNKNDKAGTFSYEDSKFGFFDSVLDGQIKIGIFTLFLQTNYKIKESLDNNLENIFNNLKDEISNFPAVKVTLNMDNGIFNLDAQIQIPYYESENSRDSIIKAALDMLIIIKARITFFAIQHILE</sequence>
<gene>
    <name evidence="1" type="ORF">A4G16_08945</name>
</gene>
<evidence type="ECO:0000313" key="1">
    <source>
        <dbReference type="EMBL" id="QIM67476.1"/>
    </source>
</evidence>